<dbReference type="InterPro" id="IPR042163">
    <property type="entry name" value="PHF12"/>
</dbReference>
<protein>
    <recommendedName>
        <fullName evidence="8">PHD-type domain-containing protein</fullName>
    </recommendedName>
</protein>
<dbReference type="SUPFAM" id="SSF55729">
    <property type="entry name" value="Acyl-CoA N-acyltransferases (Nat)"/>
    <property type="match status" value="1"/>
</dbReference>
<evidence type="ECO:0000256" key="7">
    <source>
        <dbReference type="SAM" id="MobiDB-lite"/>
    </source>
</evidence>
<evidence type="ECO:0000256" key="1">
    <source>
        <dbReference type="ARBA" id="ARBA00004123"/>
    </source>
</evidence>
<reference evidence="9 10" key="1">
    <citation type="submission" date="2021-09" db="EMBL/GenBank/DDBJ databases">
        <title>Genomic insights and catalytic innovation underlie evolution of tropane alkaloids biosynthesis.</title>
        <authorList>
            <person name="Wang Y.-J."/>
            <person name="Tian T."/>
            <person name="Huang J.-P."/>
            <person name="Huang S.-X."/>
        </authorList>
    </citation>
    <scope>NUCLEOTIDE SEQUENCE [LARGE SCALE GENOMIC DNA]</scope>
    <source>
        <strain evidence="9">KIB-2018</strain>
        <tissue evidence="9">Leaf</tissue>
    </source>
</reference>
<evidence type="ECO:0000259" key="8">
    <source>
        <dbReference type="PROSITE" id="PS50016"/>
    </source>
</evidence>
<feature type="region of interest" description="Disordered" evidence="7">
    <location>
        <begin position="151"/>
        <end position="272"/>
    </location>
</feature>
<dbReference type="Gene3D" id="3.30.40.10">
    <property type="entry name" value="Zinc/RING finger domain, C3HC4 (zinc finger)"/>
    <property type="match status" value="1"/>
</dbReference>
<feature type="compositionally biased region" description="Basic residues" evidence="7">
    <location>
        <begin position="483"/>
        <end position="496"/>
    </location>
</feature>
<dbReference type="Pfam" id="PF22970">
    <property type="entry name" value="DUF7028"/>
    <property type="match status" value="1"/>
</dbReference>
<gene>
    <name evidence="9" type="ORF">K2173_018495</name>
</gene>
<feature type="compositionally biased region" description="Polar residues" evidence="7">
    <location>
        <begin position="1304"/>
        <end position="1323"/>
    </location>
</feature>
<organism evidence="9 10">
    <name type="scientific">Erythroxylum novogranatense</name>
    <dbReference type="NCBI Taxonomy" id="1862640"/>
    <lineage>
        <taxon>Eukaryota</taxon>
        <taxon>Viridiplantae</taxon>
        <taxon>Streptophyta</taxon>
        <taxon>Embryophyta</taxon>
        <taxon>Tracheophyta</taxon>
        <taxon>Spermatophyta</taxon>
        <taxon>Magnoliopsida</taxon>
        <taxon>eudicotyledons</taxon>
        <taxon>Gunneridae</taxon>
        <taxon>Pentapetalae</taxon>
        <taxon>rosids</taxon>
        <taxon>fabids</taxon>
        <taxon>Malpighiales</taxon>
        <taxon>Erythroxylaceae</taxon>
        <taxon>Erythroxylum</taxon>
    </lineage>
</organism>
<dbReference type="Pfam" id="PF16135">
    <property type="entry name" value="TDBD"/>
    <property type="match status" value="1"/>
</dbReference>
<comment type="subcellular location">
    <subcellularLocation>
        <location evidence="1">Nucleus</location>
    </subcellularLocation>
</comment>
<feature type="compositionally biased region" description="Basic and acidic residues" evidence="7">
    <location>
        <begin position="212"/>
        <end position="244"/>
    </location>
</feature>
<feature type="compositionally biased region" description="Basic residues" evidence="7">
    <location>
        <begin position="245"/>
        <end position="260"/>
    </location>
</feature>
<evidence type="ECO:0000313" key="10">
    <source>
        <dbReference type="Proteomes" id="UP001159364"/>
    </source>
</evidence>
<feature type="region of interest" description="Disordered" evidence="7">
    <location>
        <begin position="1304"/>
        <end position="1332"/>
    </location>
</feature>
<dbReference type="InterPro" id="IPR056511">
    <property type="entry name" value="IDM1_C"/>
</dbReference>
<dbReference type="SMART" id="SM00249">
    <property type="entry name" value="PHD"/>
    <property type="match status" value="2"/>
</dbReference>
<name>A0AAV8UDH3_9ROSI</name>
<evidence type="ECO:0000256" key="4">
    <source>
        <dbReference type="ARBA" id="ARBA00022833"/>
    </source>
</evidence>
<dbReference type="Proteomes" id="UP001159364">
    <property type="component" value="Linkage Group LG08"/>
</dbReference>
<dbReference type="PANTHER" id="PTHR46309">
    <property type="entry name" value="PHD FINGER PROTEIN 12"/>
    <property type="match status" value="1"/>
</dbReference>
<keyword evidence="10" id="KW-1185">Reference proteome</keyword>
<dbReference type="InterPro" id="IPR011011">
    <property type="entry name" value="Znf_FYVE_PHD"/>
</dbReference>
<dbReference type="InterPro" id="IPR032308">
    <property type="entry name" value="TDBD"/>
</dbReference>
<dbReference type="PANTHER" id="PTHR46309:SF1">
    <property type="entry name" value="PHD FINGER PROTEIN 12"/>
    <property type="match status" value="1"/>
</dbReference>
<keyword evidence="2" id="KW-0479">Metal-binding</keyword>
<dbReference type="InterPro" id="IPR013083">
    <property type="entry name" value="Znf_RING/FYVE/PHD"/>
</dbReference>
<comment type="caution">
    <text evidence="9">The sequence shown here is derived from an EMBL/GenBank/DDBJ whole genome shotgun (WGS) entry which is preliminary data.</text>
</comment>
<feature type="domain" description="PHD-type" evidence="8">
    <location>
        <begin position="677"/>
        <end position="722"/>
    </location>
</feature>
<dbReference type="PROSITE" id="PS50016">
    <property type="entry name" value="ZF_PHD_2"/>
    <property type="match status" value="1"/>
</dbReference>
<keyword evidence="5" id="KW-0539">Nucleus</keyword>
<dbReference type="GO" id="GO:0003714">
    <property type="term" value="F:transcription corepressor activity"/>
    <property type="evidence" value="ECO:0007669"/>
    <property type="project" value="InterPro"/>
</dbReference>
<keyword evidence="4" id="KW-0862">Zinc</keyword>
<dbReference type="Pfam" id="PF00628">
    <property type="entry name" value="PHD"/>
    <property type="match status" value="1"/>
</dbReference>
<keyword evidence="3 6" id="KW-0863">Zinc-finger</keyword>
<evidence type="ECO:0000256" key="3">
    <source>
        <dbReference type="ARBA" id="ARBA00022771"/>
    </source>
</evidence>
<dbReference type="GO" id="GO:0008270">
    <property type="term" value="F:zinc ion binding"/>
    <property type="evidence" value="ECO:0007669"/>
    <property type="project" value="UniProtKB-KW"/>
</dbReference>
<sequence>MKSDILIKLAFSDSLGMREGLRSSSKLVGRNEEVEVIADCDVNDLETEELIDIVSEQRSLVSNLNEGAKVDKRDGLSDGLHCGGNDIGEGNAVHFSNNIRKELGSSSNREAERTVDGKMQSVCKVLRSRTVVKTDNAKKVDKVGKSFVSAGRRVNRSDGSEKRRVKMEIEERDHFYDSSRDQNQSLGEENDQIDAVVSEKPKCNRGSPPKAPEGDRHGKRSVEVETKERDESIGRDSNRLDRKAQAKQRMRRGKRGRPPKALKSDGSGVKRIKVDKDSSHRYLEETHEPCEKMMKKMKLTCGRPPMLDKGQYYCNQRKRKMGKGSRNRLIEKEPKMNNLAPDKIKYSNDEKVLNKQKAGGKRHKRSVRQVVRDKIVELLLGAGWSIEYRPRNGRDYYDAVYVNPEGRTHWSVTLAYRVLKEQFENVGENSNTCKADFKFIPLPDEELNLLTKVISKERSDKNKKKKEWKQEKRDLKLSEGVIKKKKRNKKVHKRKSNAAGSPGSKKLKGRKKLNTSLGDATGLIDDGTSVSCRGRRRLGTHGRKQFALMVRNPKDNMESDDGYLLYDGKRTVLTWMMDLGTLSLDGKLQYLKHQNTQALLEGRVTMDGIRCDCCSETFTISGFEIHAGSKSCQILSNIYLDSRSSLLECLHETWKKQDASVCQGFHFVDTDGKDPNDDTCGICGDGGDLICCDGCPSTFHQSCLEINMFPSGIWRCMYCSCKFCGLVVGNSCHGDEDIATEVPVLSTCSLCEEKYHQFCIQEKDVTKGDPSDPSYCGKECLEIHKKLQTLLGVKHEMEEGFSCTLIRRFDVVADTSLTEMASKVDCNSKVAVASYIMDECFLPMVDHRSGVNLIRNIVYNFGSNFNRLNYSGFLTAILERGDEMISAASIRIHGKHLAEMPFIGTRYMYRRQGMCRRLLTGIESALSKLGVRKLVIPAISELRETWTSAFGFRPLERSSKEKMRNMNMMVFPGVDMLQKPLMVDQLAKGCLKHIENQEKQNMEAMTNGDSEGCSAENGFKGSGDIEMHEAGKIIGESVALESRLRLLNDAPNITLENANSYTCHSDRKCLNQSGVLPSHMEVRIKSNGSSMDVCDDNQQIGQVDKTKNGISGAPDNIMAELLVQSSHCNISEVESKSCVISGAISEAAKSEVQMEGSNLNEDSTSLDQNSVQDLTVEHLGKLMDSTAEAKTKTISSVVYDPKVVTAKQRAEDVSDYCNVLTTDHNGTGPAVLARASNLSLSTSAGASSSSKQSCMNCGHRASTDIVSPSCGVVSCESELKRSCDKANDDRDCPDVISEMSLMHNNYPIQNGSDSGDNHASATQSRSESLCSSSSVPNVMLQCASGSGNSCDTPEAIILSNKAS</sequence>
<accession>A0AAV8UDH3</accession>
<dbReference type="InterPro" id="IPR019787">
    <property type="entry name" value="Znf_PHD-finger"/>
</dbReference>
<proteinExistence type="predicted"/>
<dbReference type="InterPro" id="IPR054292">
    <property type="entry name" value="DUF7028"/>
</dbReference>
<dbReference type="SUPFAM" id="SSF57903">
    <property type="entry name" value="FYVE/PHD zinc finger"/>
    <property type="match status" value="1"/>
</dbReference>
<dbReference type="GO" id="GO:0006357">
    <property type="term" value="P:regulation of transcription by RNA polymerase II"/>
    <property type="evidence" value="ECO:0007669"/>
    <property type="project" value="TreeGrafter"/>
</dbReference>
<dbReference type="GO" id="GO:0005634">
    <property type="term" value="C:nucleus"/>
    <property type="evidence" value="ECO:0007669"/>
    <property type="project" value="UniProtKB-SubCell"/>
</dbReference>
<dbReference type="InterPro" id="IPR019786">
    <property type="entry name" value="Zinc_finger_PHD-type_CS"/>
</dbReference>
<feature type="region of interest" description="Disordered" evidence="7">
    <location>
        <begin position="479"/>
        <end position="511"/>
    </location>
</feature>
<evidence type="ECO:0000256" key="6">
    <source>
        <dbReference type="PROSITE-ProRule" id="PRU00146"/>
    </source>
</evidence>
<evidence type="ECO:0000256" key="2">
    <source>
        <dbReference type="ARBA" id="ARBA00022723"/>
    </source>
</evidence>
<evidence type="ECO:0000313" key="9">
    <source>
        <dbReference type="EMBL" id="KAJ8899521.1"/>
    </source>
</evidence>
<evidence type="ECO:0000256" key="5">
    <source>
        <dbReference type="ARBA" id="ARBA00023242"/>
    </source>
</evidence>
<dbReference type="InterPro" id="IPR001965">
    <property type="entry name" value="Znf_PHD"/>
</dbReference>
<dbReference type="InterPro" id="IPR016181">
    <property type="entry name" value="Acyl_CoA_acyltransferase"/>
</dbReference>
<dbReference type="EMBL" id="JAIWQS010000008">
    <property type="protein sequence ID" value="KAJ8899521.1"/>
    <property type="molecule type" value="Genomic_DNA"/>
</dbReference>
<dbReference type="PROSITE" id="PS01359">
    <property type="entry name" value="ZF_PHD_1"/>
    <property type="match status" value="1"/>
</dbReference>
<dbReference type="Pfam" id="PF23209">
    <property type="entry name" value="IDM1_C"/>
    <property type="match status" value="1"/>
</dbReference>
<feature type="compositionally biased region" description="Basic and acidic residues" evidence="7">
    <location>
        <begin position="155"/>
        <end position="180"/>
    </location>
</feature>